<reference evidence="2" key="1">
    <citation type="submission" date="2020-05" db="EMBL/GenBank/DDBJ databases">
        <title>Mycena genomes resolve the evolution of fungal bioluminescence.</title>
        <authorList>
            <person name="Tsai I.J."/>
        </authorList>
    </citation>
    <scope>NUCLEOTIDE SEQUENCE</scope>
    <source>
        <strain evidence="2">171206Taipei</strain>
    </source>
</reference>
<feature type="region of interest" description="Disordered" evidence="1">
    <location>
        <begin position="368"/>
        <end position="401"/>
    </location>
</feature>
<feature type="compositionally biased region" description="Polar residues" evidence="1">
    <location>
        <begin position="54"/>
        <end position="74"/>
    </location>
</feature>
<feature type="compositionally biased region" description="Basic and acidic residues" evidence="1">
    <location>
        <begin position="75"/>
        <end position="95"/>
    </location>
</feature>
<proteinExistence type="predicted"/>
<feature type="region of interest" description="Disordered" evidence="1">
    <location>
        <begin position="54"/>
        <end position="95"/>
    </location>
</feature>
<feature type="compositionally biased region" description="Acidic residues" evidence="1">
    <location>
        <begin position="13"/>
        <end position="22"/>
    </location>
</feature>
<dbReference type="RefSeq" id="XP_037223562.1">
    <property type="nucleotide sequence ID" value="XM_037360677.1"/>
</dbReference>
<dbReference type="Proteomes" id="UP000636479">
    <property type="component" value="Unassembled WGS sequence"/>
</dbReference>
<dbReference type="OrthoDB" id="3068303at2759"/>
<organism evidence="2 3">
    <name type="scientific">Mycena indigotica</name>
    <dbReference type="NCBI Taxonomy" id="2126181"/>
    <lineage>
        <taxon>Eukaryota</taxon>
        <taxon>Fungi</taxon>
        <taxon>Dikarya</taxon>
        <taxon>Basidiomycota</taxon>
        <taxon>Agaricomycotina</taxon>
        <taxon>Agaricomycetes</taxon>
        <taxon>Agaricomycetidae</taxon>
        <taxon>Agaricales</taxon>
        <taxon>Marasmiineae</taxon>
        <taxon>Mycenaceae</taxon>
        <taxon>Mycena</taxon>
    </lineage>
</organism>
<gene>
    <name evidence="2" type="ORF">MIND_00384600</name>
</gene>
<dbReference type="EMBL" id="JACAZF010000003">
    <property type="protein sequence ID" value="KAF7310112.1"/>
    <property type="molecule type" value="Genomic_DNA"/>
</dbReference>
<feature type="compositionally biased region" description="Basic and acidic residues" evidence="1">
    <location>
        <begin position="368"/>
        <end position="387"/>
    </location>
</feature>
<evidence type="ECO:0000313" key="2">
    <source>
        <dbReference type="EMBL" id="KAF7310112.1"/>
    </source>
</evidence>
<keyword evidence="3" id="KW-1185">Reference proteome</keyword>
<comment type="caution">
    <text evidence="2">The sequence shown here is derived from an EMBL/GenBank/DDBJ whole genome shotgun (WGS) entry which is preliminary data.</text>
</comment>
<dbReference type="GeneID" id="59343193"/>
<dbReference type="AlphaFoldDB" id="A0A8H6W9V9"/>
<evidence type="ECO:0000313" key="3">
    <source>
        <dbReference type="Proteomes" id="UP000636479"/>
    </source>
</evidence>
<protein>
    <submittedName>
        <fullName evidence="2">TY3B-TY3B protein</fullName>
    </submittedName>
</protein>
<evidence type="ECO:0000256" key="1">
    <source>
        <dbReference type="SAM" id="MobiDB-lite"/>
    </source>
</evidence>
<name>A0A8H6W9V9_9AGAR</name>
<feature type="region of interest" description="Disordered" evidence="1">
    <location>
        <begin position="1"/>
        <end position="22"/>
    </location>
</feature>
<accession>A0A8H6W9V9</accession>
<sequence length="401" mass="43833">MSRLSRPFRLAPSDEELDAQDTYDDLYYSLEASSSDEQGFDIAPRITEPESGVVYSNATGLGSNSALGGNTESEGSSRDTDIPEMATHQDDCPHRVDSATGTASLDTQDAPVVEAMTYTSRSSLNRRSRRRLAQEIKAVNFRVMHTPYQGNSSVVELRKHMARPPGSAFLGASATEALATVGSLNADPVKLQVESSTAPSLLDDEGHAFKVQVAKSAAMLPKGPKASIHRRNKKLRRRASLRKQNREVWALERTVIPPESSVAVRVHAYFRQGQDVLFVERQLRTNGNADDLYGAADSLISSENPILHVANFSKAPVTISAGQILGVARNPSGWLDRMNQYSSEQQEQIHAHANLVRSLAEDVERTEMRGAEESHPSSHAVFGHEAKIPITADASTSRMTR</sequence>